<dbReference type="InterPro" id="IPR036388">
    <property type="entry name" value="WH-like_DNA-bd_sf"/>
</dbReference>
<dbReference type="SUPFAM" id="SSF47979">
    <property type="entry name" value="Iron-dependent repressor protein, dimerization domain"/>
    <property type="match status" value="1"/>
</dbReference>
<dbReference type="EMBL" id="MT631253">
    <property type="protein sequence ID" value="QNO47272.1"/>
    <property type="molecule type" value="Genomic_DNA"/>
</dbReference>
<keyword evidence="4" id="KW-0804">Transcription</keyword>
<dbReference type="Pfam" id="PF02742">
    <property type="entry name" value="Fe_dep_repr_C"/>
    <property type="match status" value="1"/>
</dbReference>
<accession>A0A7G9YGY8</accession>
<evidence type="ECO:0000256" key="3">
    <source>
        <dbReference type="ARBA" id="ARBA00023125"/>
    </source>
</evidence>
<evidence type="ECO:0000256" key="1">
    <source>
        <dbReference type="ARBA" id="ARBA00007871"/>
    </source>
</evidence>
<dbReference type="EMBL" id="MT631274">
    <property type="protein sequence ID" value="QNO47768.1"/>
    <property type="molecule type" value="Genomic_DNA"/>
</dbReference>
<sequence>MLSRKAEDYLEAILNITETNGYAKIKHIAETLEVTPPSVIEMVKKLDKKGCVTYKKYDGVTLTERGRGIALVVKDRHDTLKAFLEIITVPEKVADKDACTMEHELHSVTVKQIKNLVNFVQTSPGHPSWLQHFEEFCETGEHPCDEERRSKSK</sequence>
<dbReference type="PANTHER" id="PTHR33238:SF7">
    <property type="entry name" value="IRON-DEPENDENT TRANSCRIPTIONAL REGULATOR"/>
    <property type="match status" value="1"/>
</dbReference>
<dbReference type="GO" id="GO:0003700">
    <property type="term" value="F:DNA-binding transcription factor activity"/>
    <property type="evidence" value="ECO:0007669"/>
    <property type="project" value="InterPro"/>
</dbReference>
<dbReference type="InterPro" id="IPR022689">
    <property type="entry name" value="Iron_dep_repressor"/>
</dbReference>
<feature type="domain" description="HTH dtxR-type" evidence="5">
    <location>
        <begin position="1"/>
        <end position="63"/>
    </location>
</feature>
<dbReference type="InterPro" id="IPR036390">
    <property type="entry name" value="WH_DNA-bd_sf"/>
</dbReference>
<dbReference type="GO" id="GO:0046983">
    <property type="term" value="F:protein dimerization activity"/>
    <property type="evidence" value="ECO:0007669"/>
    <property type="project" value="InterPro"/>
</dbReference>
<dbReference type="InterPro" id="IPR001367">
    <property type="entry name" value="Fe_dep_repressor"/>
</dbReference>
<dbReference type="Gene3D" id="1.10.60.10">
    <property type="entry name" value="Iron dependent repressor, metal binding and dimerisation domain"/>
    <property type="match status" value="1"/>
</dbReference>
<evidence type="ECO:0000256" key="4">
    <source>
        <dbReference type="ARBA" id="ARBA00023163"/>
    </source>
</evidence>
<dbReference type="InterPro" id="IPR022687">
    <property type="entry name" value="HTH_DTXR"/>
</dbReference>
<dbReference type="Gene3D" id="1.10.10.10">
    <property type="entry name" value="Winged helix-like DNA-binding domain superfamily/Winged helix DNA-binding domain"/>
    <property type="match status" value="1"/>
</dbReference>
<reference evidence="6" key="1">
    <citation type="submission" date="2020-06" db="EMBL/GenBank/DDBJ databases">
        <title>Unique genomic features of the anaerobic methanotrophic archaea.</title>
        <authorList>
            <person name="Chadwick G.L."/>
            <person name="Skennerton C.T."/>
            <person name="Laso-Perez R."/>
            <person name="Leu A.O."/>
            <person name="Speth D.R."/>
            <person name="Yu H."/>
            <person name="Morgan-Lang C."/>
            <person name="Hatzenpichler R."/>
            <person name="Goudeau D."/>
            <person name="Malmstrom R."/>
            <person name="Brazelton W.J."/>
            <person name="Woyke T."/>
            <person name="Hallam S.J."/>
            <person name="Tyson G.W."/>
            <person name="Wegener G."/>
            <person name="Boetius A."/>
            <person name="Orphan V."/>
        </authorList>
    </citation>
    <scope>NUCLEOTIDE SEQUENCE</scope>
</reference>
<keyword evidence="2" id="KW-0805">Transcription regulation</keyword>
<dbReference type="SUPFAM" id="SSF46785">
    <property type="entry name" value="Winged helix' DNA-binding domain"/>
    <property type="match status" value="1"/>
</dbReference>
<organism evidence="6">
    <name type="scientific">Candidatus Methanogaster sp. ANME-2c ERB4</name>
    <dbReference type="NCBI Taxonomy" id="2759911"/>
    <lineage>
        <taxon>Archaea</taxon>
        <taxon>Methanobacteriati</taxon>
        <taxon>Methanobacteriota</taxon>
        <taxon>Stenosarchaea group</taxon>
        <taxon>Methanomicrobia</taxon>
        <taxon>Methanosarcinales</taxon>
        <taxon>ANME-2 cluster</taxon>
        <taxon>Candidatus Methanogasteraceae</taxon>
        <taxon>Candidatus Methanogaster</taxon>
    </lineage>
</organism>
<gene>
    <name evidence="6" type="primary">mntR</name>
    <name evidence="6" type="ORF">BDMKHGCF_00015</name>
    <name evidence="7" type="ORF">FMEMAFBA_00026</name>
</gene>
<proteinExistence type="inferred from homology"/>
<evidence type="ECO:0000259" key="5">
    <source>
        <dbReference type="PROSITE" id="PS50944"/>
    </source>
</evidence>
<evidence type="ECO:0000313" key="7">
    <source>
        <dbReference type="EMBL" id="QNO47768.1"/>
    </source>
</evidence>
<dbReference type="Pfam" id="PF01325">
    <property type="entry name" value="Fe_dep_repress"/>
    <property type="match status" value="1"/>
</dbReference>
<dbReference type="SMART" id="SM00529">
    <property type="entry name" value="HTH_DTXR"/>
    <property type="match status" value="1"/>
</dbReference>
<keyword evidence="3" id="KW-0238">DNA-binding</keyword>
<dbReference type="InterPro" id="IPR050536">
    <property type="entry name" value="DtxR_MntR_Metal-Reg"/>
</dbReference>
<dbReference type="GO" id="GO:0003677">
    <property type="term" value="F:DNA binding"/>
    <property type="evidence" value="ECO:0007669"/>
    <property type="project" value="UniProtKB-KW"/>
</dbReference>
<evidence type="ECO:0000256" key="2">
    <source>
        <dbReference type="ARBA" id="ARBA00023015"/>
    </source>
</evidence>
<protein>
    <submittedName>
        <fullName evidence="6">HTH-type transcriptional regulator MntR</fullName>
    </submittedName>
</protein>
<dbReference type="InterPro" id="IPR036421">
    <property type="entry name" value="Fe_dep_repressor_sf"/>
</dbReference>
<dbReference type="PROSITE" id="PS50944">
    <property type="entry name" value="HTH_DTXR"/>
    <property type="match status" value="1"/>
</dbReference>
<name>A0A7G9YGY8_9EURY</name>
<evidence type="ECO:0000313" key="6">
    <source>
        <dbReference type="EMBL" id="QNO47272.1"/>
    </source>
</evidence>
<comment type="similarity">
    <text evidence="1">Belongs to the DtxR/MntR family.</text>
</comment>
<dbReference type="GO" id="GO:0046914">
    <property type="term" value="F:transition metal ion binding"/>
    <property type="evidence" value="ECO:0007669"/>
    <property type="project" value="InterPro"/>
</dbReference>
<dbReference type="AlphaFoldDB" id="A0A7G9YGY8"/>
<dbReference type="FunFam" id="1.10.10.10:FF:000189">
    <property type="entry name" value="HTH-type transcriptional regulator MntR"/>
    <property type="match status" value="1"/>
</dbReference>
<dbReference type="PANTHER" id="PTHR33238">
    <property type="entry name" value="IRON (METAL) DEPENDENT REPRESSOR, DTXR FAMILY"/>
    <property type="match status" value="1"/>
</dbReference>